<feature type="transmembrane region" description="Helical" evidence="6">
    <location>
        <begin position="32"/>
        <end position="53"/>
    </location>
</feature>
<comment type="caution">
    <text evidence="8">The sequence shown here is derived from an EMBL/GenBank/DDBJ whole genome shotgun (WGS) entry which is preliminary data.</text>
</comment>
<dbReference type="Proteomes" id="UP000726105">
    <property type="component" value="Unassembled WGS sequence"/>
</dbReference>
<evidence type="ECO:0000313" key="9">
    <source>
        <dbReference type="Proteomes" id="UP000726105"/>
    </source>
</evidence>
<evidence type="ECO:0000259" key="7">
    <source>
        <dbReference type="Pfam" id="PF01061"/>
    </source>
</evidence>
<dbReference type="PRINTS" id="PR00164">
    <property type="entry name" value="ABC2TRNSPORT"/>
</dbReference>
<dbReference type="InterPro" id="IPR052902">
    <property type="entry name" value="ABC-2_transporter"/>
</dbReference>
<gene>
    <name evidence="8" type="ORF">IPI13_15135</name>
</gene>
<dbReference type="GO" id="GO:0043190">
    <property type="term" value="C:ATP-binding cassette (ABC) transporter complex"/>
    <property type="evidence" value="ECO:0007669"/>
    <property type="project" value="InterPro"/>
</dbReference>
<proteinExistence type="predicted"/>
<dbReference type="AlphaFoldDB" id="A0A935M4Q6"/>
<feature type="domain" description="ABC-2 type transporter transmembrane" evidence="7">
    <location>
        <begin position="13"/>
        <end position="90"/>
    </location>
</feature>
<dbReference type="InterPro" id="IPR013525">
    <property type="entry name" value="ABC2_TM"/>
</dbReference>
<dbReference type="Pfam" id="PF01061">
    <property type="entry name" value="ABC2_membrane"/>
    <property type="match status" value="1"/>
</dbReference>
<keyword evidence="5" id="KW-0046">Antibiotic resistance</keyword>
<accession>A0A935M4Q6</accession>
<keyword evidence="3 6" id="KW-1133">Transmembrane helix</keyword>
<reference evidence="8 9" key="1">
    <citation type="submission" date="2020-10" db="EMBL/GenBank/DDBJ databases">
        <title>Connecting structure to function with the recovery of over 1000 high-quality activated sludge metagenome-assembled genomes encoding full-length rRNA genes using long-read sequencing.</title>
        <authorList>
            <person name="Singleton C.M."/>
            <person name="Petriglieri F."/>
            <person name="Kristensen J.M."/>
            <person name="Kirkegaard R.H."/>
            <person name="Michaelsen T.Y."/>
            <person name="Andersen M.H."/>
            <person name="Karst S.M."/>
            <person name="Dueholm M.S."/>
            <person name="Nielsen P.H."/>
            <person name="Albertsen M."/>
        </authorList>
    </citation>
    <scope>NUCLEOTIDE SEQUENCE [LARGE SCALE GENOMIC DNA]</scope>
    <source>
        <strain evidence="8">Ega_18-Q3-R5-49_MAXAC.001</strain>
    </source>
</reference>
<evidence type="ECO:0000256" key="2">
    <source>
        <dbReference type="ARBA" id="ARBA00022692"/>
    </source>
</evidence>
<dbReference type="GO" id="GO:0046677">
    <property type="term" value="P:response to antibiotic"/>
    <property type="evidence" value="ECO:0007669"/>
    <property type="project" value="UniProtKB-KW"/>
</dbReference>
<dbReference type="PANTHER" id="PTHR43027:SF2">
    <property type="entry name" value="TRANSPORT PERMEASE PROTEIN"/>
    <property type="match status" value="1"/>
</dbReference>
<dbReference type="InterPro" id="IPR000412">
    <property type="entry name" value="ABC_2_transport"/>
</dbReference>
<protein>
    <submittedName>
        <fullName evidence="8">ABC transporter permease</fullName>
    </submittedName>
</protein>
<dbReference type="GO" id="GO:0140359">
    <property type="term" value="F:ABC-type transporter activity"/>
    <property type="evidence" value="ECO:0007669"/>
    <property type="project" value="InterPro"/>
</dbReference>
<feature type="transmembrane region" description="Helical" evidence="6">
    <location>
        <begin position="65"/>
        <end position="83"/>
    </location>
</feature>
<dbReference type="EMBL" id="JADJIB010000006">
    <property type="protein sequence ID" value="MBK7274435.1"/>
    <property type="molecule type" value="Genomic_DNA"/>
</dbReference>
<evidence type="ECO:0000256" key="5">
    <source>
        <dbReference type="ARBA" id="ARBA00023251"/>
    </source>
</evidence>
<name>A0A935M4Q6_9MICO</name>
<keyword evidence="2 6" id="KW-0812">Transmembrane</keyword>
<evidence type="ECO:0000256" key="4">
    <source>
        <dbReference type="ARBA" id="ARBA00023136"/>
    </source>
</evidence>
<evidence type="ECO:0000256" key="6">
    <source>
        <dbReference type="SAM" id="Phobius"/>
    </source>
</evidence>
<organism evidence="8 9">
    <name type="scientific">Candidatus Phosphoribacter hodrii</name>
    <dbReference type="NCBI Taxonomy" id="2953743"/>
    <lineage>
        <taxon>Bacteria</taxon>
        <taxon>Bacillati</taxon>
        <taxon>Actinomycetota</taxon>
        <taxon>Actinomycetes</taxon>
        <taxon>Micrococcales</taxon>
        <taxon>Dermatophilaceae</taxon>
        <taxon>Candidatus Phosphoribacter</taxon>
    </lineage>
</organism>
<sequence>MAPYALLAVTPLSVVAAIGVLWFKVPFNGSVWVVFVGLALFLLISVGLGLLVSLISRTRQQAQQALVFIMIPTMVLSGFIFPIESMPEAIQPHVCRAAAVCAHGVAGVVRQGQRLRGACYAAVGHGRFRDRHLRGGRHRHPSPDR</sequence>
<comment type="subcellular location">
    <subcellularLocation>
        <location evidence="1">Membrane</location>
        <topology evidence="1">Multi-pass membrane protein</topology>
    </subcellularLocation>
</comment>
<evidence type="ECO:0000313" key="8">
    <source>
        <dbReference type="EMBL" id="MBK7274435.1"/>
    </source>
</evidence>
<dbReference type="PANTHER" id="PTHR43027">
    <property type="entry name" value="DOXORUBICIN RESISTANCE ABC TRANSPORTER PERMEASE PROTEIN DRRC-RELATED"/>
    <property type="match status" value="1"/>
</dbReference>
<keyword evidence="4 6" id="KW-0472">Membrane</keyword>
<evidence type="ECO:0000256" key="3">
    <source>
        <dbReference type="ARBA" id="ARBA00022989"/>
    </source>
</evidence>
<evidence type="ECO:0000256" key="1">
    <source>
        <dbReference type="ARBA" id="ARBA00004141"/>
    </source>
</evidence>